<dbReference type="InterPro" id="IPR012907">
    <property type="entry name" value="Peptidase_S11_C"/>
</dbReference>
<sequence>MKLYKKIFFNLIVITFIVSLFQTNLTLVNAQSLNIEAESAILVDADTGEILFAKNADLKLPPASMTKMMTEYLVLEAIAEGQITWDTTTWISDYPYSISANNSFSGIGLRQNKDYTVRELYEGMAIISDNATTIALAELIAGSEGEFVKRMNEKGRELGLTDFEFVNSTGLTNTSLGENYPEGTDPNGDNLISARSAALLAYHLINDYPEALEFSSTLMSELDDQPLENLNWMLPWNNTNFAQYHVDGVDGLKTGYTEVAGYCFTGTAIRDGRRLITVVMKADSYGSRFEETAKLLNYGFGEFQKLDLYQAGYQLADHETIEVAKGKEDVVAVELAEQITSVVRTGEEDAYSIEYVLDETKLNEDGKLVAPIEKGEKIGEVKLNYHGNADYGSILADQDQQTFDLIAVDSVEQNNWFMLMLGAIGDFFSQLFSTVVDTVTGWF</sequence>
<evidence type="ECO:0000256" key="1">
    <source>
        <dbReference type="ARBA" id="ARBA00003217"/>
    </source>
</evidence>
<dbReference type="PANTHER" id="PTHR21581">
    <property type="entry name" value="D-ALANYL-D-ALANINE CARBOXYPEPTIDASE"/>
    <property type="match status" value="1"/>
</dbReference>
<dbReference type="InterPro" id="IPR012338">
    <property type="entry name" value="Beta-lactam/transpept-like"/>
</dbReference>
<dbReference type="Gene3D" id="3.40.710.10">
    <property type="entry name" value="DD-peptidase/beta-lactamase superfamily"/>
    <property type="match status" value="1"/>
</dbReference>
<keyword evidence="11" id="KW-0961">Cell wall biogenesis/degradation</keyword>
<keyword evidence="8" id="KW-0378">Hydrolase</keyword>
<reference evidence="16" key="1">
    <citation type="journal article" date="2019" name="Int. J. Syst. Evol. Microbiol.">
        <title>The Global Catalogue of Microorganisms (GCM) 10K type strain sequencing project: providing services to taxonomists for standard genome sequencing and annotation.</title>
        <authorList>
            <consortium name="The Broad Institute Genomics Platform"/>
            <consortium name="The Broad Institute Genome Sequencing Center for Infectious Disease"/>
            <person name="Wu L."/>
            <person name="Ma J."/>
        </authorList>
    </citation>
    <scope>NUCLEOTIDE SEQUENCE [LARGE SCALE GENOMIC DNA]</scope>
    <source>
        <strain evidence="16">JCM 17250</strain>
    </source>
</reference>
<keyword evidence="7" id="KW-0732">Signal</keyword>
<proteinExistence type="inferred from homology"/>
<keyword evidence="9" id="KW-0133">Cell shape</keyword>
<dbReference type="Pfam" id="PF07943">
    <property type="entry name" value="PBP5_C"/>
    <property type="match status" value="1"/>
</dbReference>
<dbReference type="PRINTS" id="PR00725">
    <property type="entry name" value="DADACBPTASE1"/>
</dbReference>
<evidence type="ECO:0000256" key="3">
    <source>
        <dbReference type="ARBA" id="ARBA00007164"/>
    </source>
</evidence>
<accession>A0ABP7W5G9</accession>
<dbReference type="InterPro" id="IPR015956">
    <property type="entry name" value="Peniciliin-bd_prot_C_sf"/>
</dbReference>
<keyword evidence="5 15" id="KW-0121">Carboxypeptidase</keyword>
<organism evidence="15 16">
    <name type="scientific">Amphibacillus indicireducens</name>
    <dbReference type="NCBI Taxonomy" id="1076330"/>
    <lineage>
        <taxon>Bacteria</taxon>
        <taxon>Bacillati</taxon>
        <taxon>Bacillota</taxon>
        <taxon>Bacilli</taxon>
        <taxon>Bacillales</taxon>
        <taxon>Bacillaceae</taxon>
        <taxon>Amphibacillus</taxon>
    </lineage>
</organism>
<evidence type="ECO:0000256" key="4">
    <source>
        <dbReference type="ARBA" id="ARBA00012448"/>
    </source>
</evidence>
<dbReference type="PANTHER" id="PTHR21581:SF11">
    <property type="entry name" value="D-ALANYL-D-ALANINE CARBOXYPEPTIDASE DACA"/>
    <property type="match status" value="1"/>
</dbReference>
<dbReference type="SMART" id="SM00936">
    <property type="entry name" value="PBP5_C"/>
    <property type="match status" value="1"/>
</dbReference>
<dbReference type="Proteomes" id="UP001501734">
    <property type="component" value="Unassembled WGS sequence"/>
</dbReference>
<evidence type="ECO:0000256" key="11">
    <source>
        <dbReference type="ARBA" id="ARBA00023316"/>
    </source>
</evidence>
<evidence type="ECO:0000256" key="9">
    <source>
        <dbReference type="ARBA" id="ARBA00022960"/>
    </source>
</evidence>
<comment type="catalytic activity">
    <reaction evidence="12">
        <text>Preferential cleavage: (Ac)2-L-Lys-D-Ala-|-D-Ala. Also transpeptidation of peptidyl-alanyl moieties that are N-acyl substituents of D-alanine.</text>
        <dbReference type="EC" id="3.4.16.4"/>
    </reaction>
</comment>
<keyword evidence="16" id="KW-1185">Reference proteome</keyword>
<evidence type="ECO:0000256" key="10">
    <source>
        <dbReference type="ARBA" id="ARBA00022984"/>
    </source>
</evidence>
<keyword evidence="6" id="KW-0645">Protease</keyword>
<dbReference type="SUPFAM" id="SSF56601">
    <property type="entry name" value="beta-lactamase/transpeptidase-like"/>
    <property type="match status" value="1"/>
</dbReference>
<dbReference type="EC" id="3.4.16.4" evidence="4"/>
<dbReference type="RefSeq" id="WP_344913943.1">
    <property type="nucleotide sequence ID" value="NZ_BAABDL010000148.1"/>
</dbReference>
<protein>
    <recommendedName>
        <fullName evidence="4">serine-type D-Ala-D-Ala carboxypeptidase</fullName>
        <ecNumber evidence="4">3.4.16.4</ecNumber>
    </recommendedName>
</protein>
<dbReference type="EMBL" id="BAABDL010000148">
    <property type="protein sequence ID" value="GAA4080249.1"/>
    <property type="molecule type" value="Genomic_DNA"/>
</dbReference>
<evidence type="ECO:0000259" key="14">
    <source>
        <dbReference type="SMART" id="SM00936"/>
    </source>
</evidence>
<evidence type="ECO:0000256" key="5">
    <source>
        <dbReference type="ARBA" id="ARBA00022645"/>
    </source>
</evidence>
<name>A0ABP7W5G9_9BACI</name>
<evidence type="ECO:0000256" key="2">
    <source>
        <dbReference type="ARBA" id="ARBA00004752"/>
    </source>
</evidence>
<evidence type="ECO:0000256" key="6">
    <source>
        <dbReference type="ARBA" id="ARBA00022670"/>
    </source>
</evidence>
<evidence type="ECO:0000256" key="8">
    <source>
        <dbReference type="ARBA" id="ARBA00022801"/>
    </source>
</evidence>
<comment type="function">
    <text evidence="1">Removes C-terminal D-alanyl residues from sugar-peptide cell wall precursors.</text>
</comment>
<comment type="pathway">
    <text evidence="2">Cell wall biogenesis; peptidoglycan biosynthesis.</text>
</comment>
<evidence type="ECO:0000256" key="12">
    <source>
        <dbReference type="ARBA" id="ARBA00034000"/>
    </source>
</evidence>
<comment type="caution">
    <text evidence="15">The sequence shown here is derived from an EMBL/GenBank/DDBJ whole genome shotgun (WGS) entry which is preliminary data.</text>
</comment>
<gene>
    <name evidence="15" type="primary">dacA</name>
    <name evidence="15" type="ORF">GCM10022410_25250</name>
</gene>
<dbReference type="SUPFAM" id="SSF69189">
    <property type="entry name" value="Penicillin-binding protein associated domain"/>
    <property type="match status" value="1"/>
</dbReference>
<dbReference type="GO" id="GO:0004180">
    <property type="term" value="F:carboxypeptidase activity"/>
    <property type="evidence" value="ECO:0007669"/>
    <property type="project" value="UniProtKB-KW"/>
</dbReference>
<evidence type="ECO:0000313" key="15">
    <source>
        <dbReference type="EMBL" id="GAA4080249.1"/>
    </source>
</evidence>
<feature type="domain" description="Peptidase S11 D-Ala-D-Ala carboxypeptidase A C-terminal" evidence="14">
    <location>
        <begin position="303"/>
        <end position="413"/>
    </location>
</feature>
<dbReference type="InterPro" id="IPR001967">
    <property type="entry name" value="Peptidase_S11_N"/>
</dbReference>
<comment type="similarity">
    <text evidence="3 13">Belongs to the peptidase S11 family.</text>
</comment>
<dbReference type="InterPro" id="IPR018044">
    <property type="entry name" value="Peptidase_S11"/>
</dbReference>
<dbReference type="Gene3D" id="2.60.410.10">
    <property type="entry name" value="D-Ala-D-Ala carboxypeptidase, C-terminal domain"/>
    <property type="match status" value="1"/>
</dbReference>
<evidence type="ECO:0000256" key="7">
    <source>
        <dbReference type="ARBA" id="ARBA00022729"/>
    </source>
</evidence>
<evidence type="ECO:0000313" key="16">
    <source>
        <dbReference type="Proteomes" id="UP001501734"/>
    </source>
</evidence>
<dbReference type="Pfam" id="PF00768">
    <property type="entry name" value="Peptidase_S11"/>
    <property type="match status" value="1"/>
</dbReference>
<evidence type="ECO:0000256" key="13">
    <source>
        <dbReference type="RuleBase" id="RU004016"/>
    </source>
</evidence>
<dbReference type="InterPro" id="IPR037167">
    <property type="entry name" value="Peptidase_S11_C_sf"/>
</dbReference>
<keyword evidence="10" id="KW-0573">Peptidoglycan synthesis</keyword>